<dbReference type="InterPro" id="IPR011701">
    <property type="entry name" value="MFS"/>
</dbReference>
<feature type="transmembrane region" description="Helical" evidence="6">
    <location>
        <begin position="367"/>
        <end position="385"/>
    </location>
</feature>
<dbReference type="PANTHER" id="PTHR19444:SF13">
    <property type="entry name" value="PROTEIN UNC-93 HOMOLOG A"/>
    <property type="match status" value="1"/>
</dbReference>
<evidence type="ECO:0000256" key="6">
    <source>
        <dbReference type="SAM" id="Phobius"/>
    </source>
</evidence>
<dbReference type="InterPro" id="IPR010291">
    <property type="entry name" value="Ion_channel_UNC-93"/>
</dbReference>
<gene>
    <name evidence="7" type="ORF">BOX15_Mlig034025g1</name>
</gene>
<dbReference type="GO" id="GO:0016020">
    <property type="term" value="C:membrane"/>
    <property type="evidence" value="ECO:0007669"/>
    <property type="project" value="UniProtKB-SubCell"/>
</dbReference>
<dbReference type="InterPro" id="IPR036259">
    <property type="entry name" value="MFS_trans_sf"/>
</dbReference>
<feature type="transmembrane region" description="Helical" evidence="6">
    <location>
        <begin position="58"/>
        <end position="78"/>
    </location>
</feature>
<dbReference type="EMBL" id="NIVC01003764">
    <property type="protein sequence ID" value="PAA49905.1"/>
    <property type="molecule type" value="Genomic_DNA"/>
</dbReference>
<accession>A0A267DL07</accession>
<evidence type="ECO:0000256" key="1">
    <source>
        <dbReference type="ARBA" id="ARBA00004141"/>
    </source>
</evidence>
<feature type="transmembrane region" description="Helical" evidence="6">
    <location>
        <begin position="157"/>
        <end position="178"/>
    </location>
</feature>
<evidence type="ECO:0000256" key="3">
    <source>
        <dbReference type="ARBA" id="ARBA00022692"/>
    </source>
</evidence>
<feature type="transmembrane region" description="Helical" evidence="6">
    <location>
        <begin position="85"/>
        <end position="106"/>
    </location>
</feature>
<evidence type="ECO:0000256" key="5">
    <source>
        <dbReference type="ARBA" id="ARBA00023136"/>
    </source>
</evidence>
<name>A0A267DL07_9PLAT</name>
<evidence type="ECO:0008006" key="9">
    <source>
        <dbReference type="Google" id="ProtNLM"/>
    </source>
</evidence>
<keyword evidence="3 6" id="KW-0812">Transmembrane</keyword>
<dbReference type="Pfam" id="PF07690">
    <property type="entry name" value="MFS_1"/>
    <property type="match status" value="1"/>
</dbReference>
<dbReference type="Gene3D" id="1.20.1250.20">
    <property type="entry name" value="MFS general substrate transporter like domains"/>
    <property type="match status" value="1"/>
</dbReference>
<proteinExistence type="inferred from homology"/>
<keyword evidence="5 6" id="KW-0472">Membrane</keyword>
<dbReference type="Proteomes" id="UP000215902">
    <property type="component" value="Unassembled WGS sequence"/>
</dbReference>
<feature type="transmembrane region" description="Helical" evidence="6">
    <location>
        <begin position="241"/>
        <end position="263"/>
    </location>
</feature>
<feature type="transmembrane region" description="Helical" evidence="6">
    <location>
        <begin position="397"/>
        <end position="417"/>
    </location>
</feature>
<feature type="transmembrane region" description="Helical" evidence="6">
    <location>
        <begin position="424"/>
        <end position="444"/>
    </location>
</feature>
<organism evidence="7 8">
    <name type="scientific">Macrostomum lignano</name>
    <dbReference type="NCBI Taxonomy" id="282301"/>
    <lineage>
        <taxon>Eukaryota</taxon>
        <taxon>Metazoa</taxon>
        <taxon>Spiralia</taxon>
        <taxon>Lophotrochozoa</taxon>
        <taxon>Platyhelminthes</taxon>
        <taxon>Rhabditophora</taxon>
        <taxon>Macrostomorpha</taxon>
        <taxon>Macrostomida</taxon>
        <taxon>Macrostomidae</taxon>
        <taxon>Macrostomum</taxon>
    </lineage>
</organism>
<dbReference type="SUPFAM" id="SSF103473">
    <property type="entry name" value="MFS general substrate transporter"/>
    <property type="match status" value="2"/>
</dbReference>
<sequence>MAGSSSGARLLLSSPKIARNLLSLSMSFLLMFTSYQGLASLQSSINSVGGLGTAGLAVTYACVVPSSLLVSPLALDWLGAKRTMLLGMLGYVIYFLLSLAPGWATIIPGSALLGLCGAPLWAGMSLYTVQLAAIADAEAAADDKGRQNNGDKGGKKVATLPVFFGVFFTIVTSCNIWGNLISYLTLVDRSDGGVSNSTAAISNFSCGYRFCPAKPAAGAEAPTSDAEVEALGPGGLPAVKFYTLMSCFIATAVVSVLVMFFLVDRNDPPKNEEPVKAGTQQQVSQLLERLRKALAQLVDPRQLLLVPLTINAGLSQAFSLGDFTEGFVACTSGIASVGLVMISYGVSQVVTGLLAGQAAARVGPAPVLLSALMGLLAMEVGSLFWEVLPQPEWPLHGMAVAWGAVDSVWVTLLNALYGEYFADNAGAAFSALRLWQSLGFIIGFSYNKLLCIEQKLYVMIGLLGLSAVTFVICVLINRRKTIQVIAPLQTADSEKQLSEND</sequence>
<dbReference type="OrthoDB" id="78663at2759"/>
<dbReference type="GO" id="GO:0022857">
    <property type="term" value="F:transmembrane transporter activity"/>
    <property type="evidence" value="ECO:0007669"/>
    <property type="project" value="InterPro"/>
</dbReference>
<comment type="subcellular location">
    <subcellularLocation>
        <location evidence="1">Membrane</location>
        <topology evidence="1">Multi-pass membrane protein</topology>
    </subcellularLocation>
</comment>
<dbReference type="STRING" id="282301.A0A267DL07"/>
<evidence type="ECO:0000256" key="4">
    <source>
        <dbReference type="ARBA" id="ARBA00022989"/>
    </source>
</evidence>
<reference evidence="7 8" key="1">
    <citation type="submission" date="2017-06" db="EMBL/GenBank/DDBJ databases">
        <title>A platform for efficient transgenesis in Macrostomum lignano, a flatworm model organism for stem cell research.</title>
        <authorList>
            <person name="Berezikov E."/>
        </authorList>
    </citation>
    <scope>NUCLEOTIDE SEQUENCE [LARGE SCALE GENOMIC DNA]</scope>
    <source>
        <strain evidence="7">DV1</strain>
        <tissue evidence="7">Whole organism</tissue>
    </source>
</reference>
<feature type="transmembrane region" description="Helical" evidence="6">
    <location>
        <begin position="333"/>
        <end position="355"/>
    </location>
</feature>
<dbReference type="PANTHER" id="PTHR19444">
    <property type="entry name" value="UNC-93 RELATED"/>
    <property type="match status" value="1"/>
</dbReference>
<comment type="similarity">
    <text evidence="2">Belongs to the unc-93 family.</text>
</comment>
<protein>
    <recommendedName>
        <fullName evidence="9">MFS domain-containing protein</fullName>
    </recommendedName>
</protein>
<dbReference type="InterPro" id="IPR051951">
    <property type="entry name" value="UNC-93_regulatory"/>
</dbReference>
<evidence type="ECO:0000313" key="8">
    <source>
        <dbReference type="Proteomes" id="UP000215902"/>
    </source>
</evidence>
<dbReference type="Pfam" id="PF05978">
    <property type="entry name" value="UNC-93"/>
    <property type="match status" value="1"/>
</dbReference>
<feature type="transmembrane region" description="Helical" evidence="6">
    <location>
        <begin position="21"/>
        <end position="38"/>
    </location>
</feature>
<keyword evidence="8" id="KW-1185">Reference proteome</keyword>
<comment type="caution">
    <text evidence="7">The sequence shown here is derived from an EMBL/GenBank/DDBJ whole genome shotgun (WGS) entry which is preliminary data.</text>
</comment>
<keyword evidence="4 6" id="KW-1133">Transmembrane helix</keyword>
<feature type="transmembrane region" description="Helical" evidence="6">
    <location>
        <begin position="456"/>
        <end position="476"/>
    </location>
</feature>
<dbReference type="AlphaFoldDB" id="A0A267DL07"/>
<evidence type="ECO:0000313" key="7">
    <source>
        <dbReference type="EMBL" id="PAA49905.1"/>
    </source>
</evidence>
<evidence type="ECO:0000256" key="2">
    <source>
        <dbReference type="ARBA" id="ARBA00009172"/>
    </source>
</evidence>